<keyword evidence="7 9" id="KW-0539">Nucleus</keyword>
<dbReference type="Pfam" id="PF00227">
    <property type="entry name" value="Proteasome"/>
    <property type="match status" value="1"/>
</dbReference>
<evidence type="ECO:0000256" key="1">
    <source>
        <dbReference type="ARBA" id="ARBA00001198"/>
    </source>
</evidence>
<dbReference type="GeneID" id="20219867"/>
<evidence type="ECO:0000256" key="9">
    <source>
        <dbReference type="RuleBase" id="RU004203"/>
    </source>
</evidence>
<dbReference type="PANTHER" id="PTHR32194">
    <property type="entry name" value="METALLOPROTEASE TLDD"/>
    <property type="match status" value="1"/>
</dbReference>
<evidence type="ECO:0000313" key="11">
    <source>
        <dbReference type="EMBL" id="EGB09556.1"/>
    </source>
</evidence>
<evidence type="ECO:0000256" key="10">
    <source>
        <dbReference type="SAM" id="SignalP"/>
    </source>
</evidence>
<dbReference type="MEROPS" id="T01.014"/>
<comment type="function">
    <text evidence="9">Component of the proteasome, a multicatalytic proteinase complex which is characterized by its ability to cleave peptides with Arg, Phe, Tyr, Leu, and Glu adjacent to the leaving group at neutral or slightly basic pH. The proteasome has an ATP-dependent proteolytic activity.</text>
</comment>
<evidence type="ECO:0000256" key="5">
    <source>
        <dbReference type="ARBA" id="ARBA00022801"/>
    </source>
</evidence>
<keyword evidence="6 9" id="KW-0647">Proteasome</keyword>
<dbReference type="InterPro" id="IPR016050">
    <property type="entry name" value="Proteasome_bsu_CS"/>
</dbReference>
<evidence type="ECO:0000256" key="4">
    <source>
        <dbReference type="ARBA" id="ARBA00022698"/>
    </source>
</evidence>
<protein>
    <recommendedName>
        <fullName evidence="9">Proteasome subunit beta</fullName>
    </recommendedName>
</protein>
<dbReference type="PANTHER" id="PTHR32194:SF4">
    <property type="entry name" value="PROTEASOME SUBUNIT BETA TYPE-7"/>
    <property type="match status" value="1"/>
</dbReference>
<dbReference type="PRINTS" id="PR00141">
    <property type="entry name" value="PROTEASOME"/>
</dbReference>
<dbReference type="GO" id="GO:0004298">
    <property type="term" value="F:threonine-type endopeptidase activity"/>
    <property type="evidence" value="ECO:0007669"/>
    <property type="project" value="UniProtKB-KW"/>
</dbReference>
<dbReference type="AlphaFoldDB" id="F0Y5V7"/>
<keyword evidence="3" id="KW-0645">Protease</keyword>
<reference evidence="11 12" key="1">
    <citation type="journal article" date="2011" name="Proc. Natl. Acad. Sci. U.S.A.">
        <title>Niche of harmful alga Aureococcus anophagefferens revealed through ecogenomics.</title>
        <authorList>
            <person name="Gobler C.J."/>
            <person name="Berry D.L."/>
            <person name="Dyhrman S.T."/>
            <person name="Wilhelm S.W."/>
            <person name="Salamov A."/>
            <person name="Lobanov A.V."/>
            <person name="Zhang Y."/>
            <person name="Collier J.L."/>
            <person name="Wurch L.L."/>
            <person name="Kustka A.B."/>
            <person name="Dill B.D."/>
            <person name="Shah M."/>
            <person name="VerBerkmoes N.C."/>
            <person name="Kuo A."/>
            <person name="Terry A."/>
            <person name="Pangilinan J."/>
            <person name="Lindquist E.A."/>
            <person name="Lucas S."/>
            <person name="Paulsen I.T."/>
            <person name="Hattenrath-Lehmann T.K."/>
            <person name="Talmage S.C."/>
            <person name="Walker E.A."/>
            <person name="Koch F."/>
            <person name="Burson A.M."/>
            <person name="Marcoval M.A."/>
            <person name="Tang Y.Z."/>
            <person name="Lecleir G.R."/>
            <person name="Coyne K.J."/>
            <person name="Berg G.M."/>
            <person name="Bertrand E.M."/>
            <person name="Saito M.A."/>
            <person name="Gladyshev V.N."/>
            <person name="Grigoriev I.V."/>
        </authorList>
    </citation>
    <scope>NUCLEOTIDE SEQUENCE [LARGE SCALE GENOMIC DNA]</scope>
    <source>
        <strain evidence="12">CCMP 1984</strain>
    </source>
</reference>
<dbReference type="Gene3D" id="3.60.20.10">
    <property type="entry name" value="Glutamine Phosphoribosylpyrophosphate, subunit 1, domain 1"/>
    <property type="match status" value="1"/>
</dbReference>
<dbReference type="GO" id="GO:0051603">
    <property type="term" value="P:proteolysis involved in protein catabolic process"/>
    <property type="evidence" value="ECO:0007669"/>
    <property type="project" value="InterPro"/>
</dbReference>
<dbReference type="eggNOG" id="KOG0173">
    <property type="taxonomic scope" value="Eukaryota"/>
</dbReference>
<dbReference type="KEGG" id="aaf:AURANDRAFT_24138"/>
<keyword evidence="12" id="KW-1185">Reference proteome</keyword>
<proteinExistence type="inferred from homology"/>
<dbReference type="InParanoid" id="F0Y5V7"/>
<comment type="catalytic activity">
    <reaction evidence="1">
        <text>Cleavage of peptide bonds with very broad specificity.</text>
        <dbReference type="EC" id="3.4.25.1"/>
    </reaction>
</comment>
<name>F0Y5V7_AURAN</name>
<dbReference type="InterPro" id="IPR029055">
    <property type="entry name" value="Ntn_hydrolases_N"/>
</dbReference>
<keyword evidence="2 9" id="KW-0963">Cytoplasm</keyword>
<dbReference type="GO" id="GO:0005839">
    <property type="term" value="C:proteasome core complex"/>
    <property type="evidence" value="ECO:0007669"/>
    <property type="project" value="InterPro"/>
</dbReference>
<dbReference type="EMBL" id="GL833125">
    <property type="protein sequence ID" value="EGB09556.1"/>
    <property type="molecule type" value="Genomic_DNA"/>
</dbReference>
<dbReference type="RefSeq" id="XP_009035612.1">
    <property type="nucleotide sequence ID" value="XM_009037364.1"/>
</dbReference>
<dbReference type="InterPro" id="IPR000243">
    <property type="entry name" value="Pept_T1A_subB"/>
</dbReference>
<dbReference type="GO" id="GO:0005737">
    <property type="term" value="C:cytoplasm"/>
    <property type="evidence" value="ECO:0007669"/>
    <property type="project" value="UniProtKB-SubCell"/>
</dbReference>
<dbReference type="PROSITE" id="PS00854">
    <property type="entry name" value="PROTEASOME_BETA_1"/>
    <property type="match status" value="1"/>
</dbReference>
<comment type="subunit">
    <text evidence="9">Component of the proteasome complex.</text>
</comment>
<accession>F0Y5V7</accession>
<feature type="active site" description="Nucleophile" evidence="8">
    <location>
        <position position="20"/>
    </location>
</feature>
<dbReference type="OrthoDB" id="429533at2759"/>
<keyword evidence="5" id="KW-0378">Hydrolase</keyword>
<comment type="similarity">
    <text evidence="9">Belongs to the peptidase T1B family.</text>
</comment>
<organism evidence="12">
    <name type="scientific">Aureococcus anophagefferens</name>
    <name type="common">Harmful bloom alga</name>
    <dbReference type="NCBI Taxonomy" id="44056"/>
    <lineage>
        <taxon>Eukaryota</taxon>
        <taxon>Sar</taxon>
        <taxon>Stramenopiles</taxon>
        <taxon>Ochrophyta</taxon>
        <taxon>Pelagophyceae</taxon>
        <taxon>Pelagomonadales</taxon>
        <taxon>Pelagomonadaceae</taxon>
        <taxon>Aureococcus</taxon>
    </lineage>
</organism>
<gene>
    <name evidence="11" type="ORF">AURANDRAFT_24138</name>
</gene>
<evidence type="ECO:0000256" key="6">
    <source>
        <dbReference type="ARBA" id="ARBA00022942"/>
    </source>
</evidence>
<dbReference type="InterPro" id="IPR023333">
    <property type="entry name" value="Proteasome_suB-type"/>
</dbReference>
<evidence type="ECO:0000256" key="3">
    <source>
        <dbReference type="ARBA" id="ARBA00022670"/>
    </source>
</evidence>
<keyword evidence="10" id="KW-0732">Signal</keyword>
<evidence type="ECO:0000313" key="12">
    <source>
        <dbReference type="Proteomes" id="UP000002729"/>
    </source>
</evidence>
<dbReference type="GO" id="GO:0005634">
    <property type="term" value="C:nucleus"/>
    <property type="evidence" value="ECO:0007669"/>
    <property type="project" value="UniProtKB-SubCell"/>
</dbReference>
<comment type="subcellular location">
    <subcellularLocation>
        <location evidence="9">Cytoplasm</location>
    </subcellularLocation>
    <subcellularLocation>
        <location evidence="9">Nucleus</location>
    </subcellularLocation>
</comment>
<keyword evidence="4" id="KW-0888">Threonine protease</keyword>
<evidence type="ECO:0000256" key="8">
    <source>
        <dbReference type="PIRSR" id="PIRSR600243-1"/>
    </source>
</evidence>
<dbReference type="SUPFAM" id="SSF56235">
    <property type="entry name" value="N-terminal nucleophile aminohydrolases (Ntn hydrolases)"/>
    <property type="match status" value="1"/>
</dbReference>
<dbReference type="InterPro" id="IPR001353">
    <property type="entry name" value="Proteasome_sua/b"/>
</dbReference>
<evidence type="ECO:0000256" key="2">
    <source>
        <dbReference type="ARBA" id="ARBA00022490"/>
    </source>
</evidence>
<feature type="signal peptide" evidence="10">
    <location>
        <begin position="1"/>
        <end position="19"/>
    </location>
</feature>
<dbReference type="Proteomes" id="UP000002729">
    <property type="component" value="Unassembled WGS sequence"/>
</dbReference>
<evidence type="ECO:0000256" key="7">
    <source>
        <dbReference type="ARBA" id="ARBA00023242"/>
    </source>
</evidence>
<sequence>MGAARHLIALALLLRQTRATTLAGVVFEHGVVLGADSRATTGSIIADSSCDKLHPLCGNCWAGGCGTAADADELTRHVALDIRLRGLRAATTAIAAPAAVDVATVDEARGLLRRRLKSSRLQCGFVLGGVDATGPKLYRVEPDGATASSKYAAMGSGQFGAIARIEAARHAPTASRDDAIGVVRCAIEAGIACDTGSGGEVHLVVIEPGDAGAVVATRLQFEARPPARGR</sequence>
<feature type="chain" id="PRO_5003260750" description="Proteasome subunit beta" evidence="10">
    <location>
        <begin position="20"/>
        <end position="230"/>
    </location>
</feature>